<dbReference type="EMBL" id="HBFQ01045992">
    <property type="protein sequence ID" value="CAD8858361.1"/>
    <property type="molecule type" value="Transcribed_RNA"/>
</dbReference>
<sequence length="206" mass="22828">MLDVLRARAEGEIATSRSGPALNALQELNLHHEKMQKHAEEAKPEWTLDTLKCSPSRVEQLLQVVPPRHTHAEKQLPTMESLHLGPSPKLPSREQLVSGGPFPLQKRMAELATHTYYLWGDTRWLSRVASGSEAMHAAHATEGLAKQAHTLARRLLHHADIPAAQSMPQLPISAASLPRVLVLQNNLFDARKKADRYLGVAYGGFL</sequence>
<evidence type="ECO:0000313" key="1">
    <source>
        <dbReference type="EMBL" id="CAD8858361.1"/>
    </source>
</evidence>
<proteinExistence type="predicted"/>
<reference evidence="1" key="1">
    <citation type="submission" date="2021-01" db="EMBL/GenBank/DDBJ databases">
        <authorList>
            <person name="Corre E."/>
            <person name="Pelletier E."/>
            <person name="Niang G."/>
            <person name="Scheremetjew M."/>
            <person name="Finn R."/>
            <person name="Kale V."/>
            <person name="Holt S."/>
            <person name="Cochrane G."/>
            <person name="Meng A."/>
            <person name="Brown T."/>
            <person name="Cohen L."/>
        </authorList>
    </citation>
    <scope>NUCLEOTIDE SEQUENCE</scope>
</reference>
<gene>
    <name evidence="1" type="ORF">NSCI0253_LOCUS32714</name>
</gene>
<protein>
    <submittedName>
        <fullName evidence="1">Uncharacterized protein</fullName>
    </submittedName>
</protein>
<accession>A0A7S1ALL1</accession>
<name>A0A7S1ALL1_NOCSC</name>
<organism evidence="1">
    <name type="scientific">Noctiluca scintillans</name>
    <name type="common">Sea sparkle</name>
    <name type="synonym">Red tide dinoflagellate</name>
    <dbReference type="NCBI Taxonomy" id="2966"/>
    <lineage>
        <taxon>Eukaryota</taxon>
        <taxon>Sar</taxon>
        <taxon>Alveolata</taxon>
        <taxon>Dinophyceae</taxon>
        <taxon>Noctilucales</taxon>
        <taxon>Noctilucaceae</taxon>
        <taxon>Noctiluca</taxon>
    </lineage>
</organism>
<dbReference type="AlphaFoldDB" id="A0A7S1ALL1"/>